<dbReference type="GO" id="GO:0005829">
    <property type="term" value="C:cytosol"/>
    <property type="evidence" value="ECO:0007669"/>
    <property type="project" value="TreeGrafter"/>
</dbReference>
<dbReference type="InterPro" id="IPR052019">
    <property type="entry name" value="F420H2_bilvrd_red/Heme_oxyg"/>
</dbReference>
<keyword evidence="1" id="KW-0560">Oxidoreductase</keyword>
<keyword evidence="4" id="KW-1185">Reference proteome</keyword>
<dbReference type="PANTHER" id="PTHR35176">
    <property type="entry name" value="HEME OXYGENASE HI_0854-RELATED"/>
    <property type="match status" value="1"/>
</dbReference>
<dbReference type="InterPro" id="IPR011576">
    <property type="entry name" value="Pyridox_Oxase_N"/>
</dbReference>
<evidence type="ECO:0000313" key="3">
    <source>
        <dbReference type="EMBL" id="CQR51735.1"/>
    </source>
</evidence>
<dbReference type="RefSeq" id="WP_089779997.1">
    <property type="nucleotide sequence ID" value="NZ_CABLRR010000003.1"/>
</dbReference>
<dbReference type="PANTHER" id="PTHR35176:SF6">
    <property type="entry name" value="HEME OXYGENASE HI_0854-RELATED"/>
    <property type="match status" value="1"/>
</dbReference>
<protein>
    <submittedName>
        <fullName evidence="3">Pyridoxamine 5'-phosphate oxidase</fullName>
    </submittedName>
</protein>
<reference evidence="4" key="1">
    <citation type="submission" date="2015-03" db="EMBL/GenBank/DDBJ databases">
        <authorList>
            <person name="Urmite Genomes"/>
        </authorList>
    </citation>
    <scope>NUCLEOTIDE SEQUENCE [LARGE SCALE GENOMIC DNA]</scope>
    <source>
        <strain evidence="4">Arc-Hr</strain>
    </source>
</reference>
<accession>A0A0D6JUN2</accession>
<dbReference type="OrthoDB" id="4669at2157"/>
<dbReference type="Proteomes" id="UP000198902">
    <property type="component" value="Unassembled WGS sequence"/>
</dbReference>
<evidence type="ECO:0000259" key="2">
    <source>
        <dbReference type="Pfam" id="PF01243"/>
    </source>
</evidence>
<dbReference type="InterPro" id="IPR012349">
    <property type="entry name" value="Split_barrel_FMN-bd"/>
</dbReference>
<dbReference type="EMBL" id="CSTE01000003">
    <property type="protein sequence ID" value="CQR51735.1"/>
    <property type="molecule type" value="Genomic_DNA"/>
</dbReference>
<sequence>MSSLSERAAALVTSEPLMAHLATSVDDRPHVAPVWFDYAADRGVFEVLTSGRKLENIRENPRVALSIQKDERGQAQWKVTVLGTATVVTDEDAVRDATRRINRKYGTEESAWPENELVRISVGTAAVSEY</sequence>
<proteinExistence type="predicted"/>
<dbReference type="Gene3D" id="2.30.110.10">
    <property type="entry name" value="Electron Transport, Fmn-binding Protein, Chain A"/>
    <property type="match status" value="1"/>
</dbReference>
<gene>
    <name evidence="3" type="ORF">BN996_02793</name>
</gene>
<feature type="domain" description="Pyridoxamine 5'-phosphate oxidase N-terminal" evidence="2">
    <location>
        <begin position="6"/>
        <end position="111"/>
    </location>
</feature>
<name>A0A0D6JUN2_9EURY</name>
<dbReference type="GO" id="GO:0070967">
    <property type="term" value="F:coenzyme F420 binding"/>
    <property type="evidence" value="ECO:0007669"/>
    <property type="project" value="TreeGrafter"/>
</dbReference>
<dbReference type="SUPFAM" id="SSF50475">
    <property type="entry name" value="FMN-binding split barrel"/>
    <property type="match status" value="1"/>
</dbReference>
<evidence type="ECO:0000313" key="4">
    <source>
        <dbReference type="Proteomes" id="UP000198902"/>
    </source>
</evidence>
<dbReference type="AlphaFoldDB" id="A0A0D6JUN2"/>
<dbReference type="Pfam" id="PF01243">
    <property type="entry name" value="PNPOx_N"/>
    <property type="match status" value="1"/>
</dbReference>
<dbReference type="GO" id="GO:0016627">
    <property type="term" value="F:oxidoreductase activity, acting on the CH-CH group of donors"/>
    <property type="evidence" value="ECO:0007669"/>
    <property type="project" value="TreeGrafter"/>
</dbReference>
<organism evidence="3 4">
    <name type="scientific">Haloferax massiliensis</name>
    <dbReference type="NCBI Taxonomy" id="1476858"/>
    <lineage>
        <taxon>Archaea</taxon>
        <taxon>Methanobacteriati</taxon>
        <taxon>Methanobacteriota</taxon>
        <taxon>Stenosarchaea group</taxon>
        <taxon>Halobacteria</taxon>
        <taxon>Halobacteriales</taxon>
        <taxon>Haloferacaceae</taxon>
        <taxon>Haloferax</taxon>
    </lineage>
</organism>
<evidence type="ECO:0000256" key="1">
    <source>
        <dbReference type="ARBA" id="ARBA00023002"/>
    </source>
</evidence>